<dbReference type="Proteomes" id="UP001054837">
    <property type="component" value="Unassembled WGS sequence"/>
</dbReference>
<evidence type="ECO:0000313" key="3">
    <source>
        <dbReference type="Proteomes" id="UP001054837"/>
    </source>
</evidence>
<evidence type="ECO:0000256" key="1">
    <source>
        <dbReference type="SAM" id="MobiDB-lite"/>
    </source>
</evidence>
<reference evidence="2 3" key="1">
    <citation type="submission" date="2021-06" db="EMBL/GenBank/DDBJ databases">
        <title>Caerostris darwini draft genome.</title>
        <authorList>
            <person name="Kono N."/>
            <person name="Arakawa K."/>
        </authorList>
    </citation>
    <scope>NUCLEOTIDE SEQUENCE [LARGE SCALE GENOMIC DNA]</scope>
</reference>
<protein>
    <submittedName>
        <fullName evidence="2">Uncharacterized protein</fullName>
    </submittedName>
</protein>
<accession>A0AAV4MMH2</accession>
<evidence type="ECO:0000313" key="2">
    <source>
        <dbReference type="EMBL" id="GIX72686.1"/>
    </source>
</evidence>
<gene>
    <name evidence="2" type="ORF">CDAR_581181</name>
</gene>
<feature type="region of interest" description="Disordered" evidence="1">
    <location>
        <begin position="61"/>
        <end position="101"/>
    </location>
</feature>
<comment type="caution">
    <text evidence="2">The sequence shown here is derived from an EMBL/GenBank/DDBJ whole genome shotgun (WGS) entry which is preliminary data.</text>
</comment>
<proteinExistence type="predicted"/>
<keyword evidence="3" id="KW-1185">Reference proteome</keyword>
<name>A0AAV4MMH2_9ARAC</name>
<organism evidence="2 3">
    <name type="scientific">Caerostris darwini</name>
    <dbReference type="NCBI Taxonomy" id="1538125"/>
    <lineage>
        <taxon>Eukaryota</taxon>
        <taxon>Metazoa</taxon>
        <taxon>Ecdysozoa</taxon>
        <taxon>Arthropoda</taxon>
        <taxon>Chelicerata</taxon>
        <taxon>Arachnida</taxon>
        <taxon>Araneae</taxon>
        <taxon>Araneomorphae</taxon>
        <taxon>Entelegynae</taxon>
        <taxon>Araneoidea</taxon>
        <taxon>Araneidae</taxon>
        <taxon>Caerostris</taxon>
    </lineage>
</organism>
<dbReference type="EMBL" id="BPLQ01000551">
    <property type="protein sequence ID" value="GIX72686.1"/>
    <property type="molecule type" value="Genomic_DNA"/>
</dbReference>
<dbReference type="AlphaFoldDB" id="A0AAV4MMH2"/>
<sequence>MTPNSSFCKTKSFLPWNNASTVPNPSRTTHVNLICCSAALNRNQDITRSFLKDEGWCVSSKKSTDPYSNHVQGDSFPHLQEAKSTNDSYPPTYLWRKGIEN</sequence>